<comment type="caution">
    <text evidence="1">The sequence shown here is derived from an EMBL/GenBank/DDBJ whole genome shotgun (WGS) entry which is preliminary data.</text>
</comment>
<accession>A0ABR0AMT7</accession>
<keyword evidence="2" id="KW-1185">Reference proteome</keyword>
<name>A0ABR0AMT7_9CRUS</name>
<evidence type="ECO:0000313" key="2">
    <source>
        <dbReference type="Proteomes" id="UP001234178"/>
    </source>
</evidence>
<protein>
    <submittedName>
        <fullName evidence="1">Uncharacterized protein</fullName>
    </submittedName>
</protein>
<dbReference type="EMBL" id="JAOYFB010000038">
    <property type="protein sequence ID" value="KAK4026405.1"/>
    <property type="molecule type" value="Genomic_DNA"/>
</dbReference>
<dbReference type="Proteomes" id="UP001234178">
    <property type="component" value="Unassembled WGS sequence"/>
</dbReference>
<proteinExistence type="predicted"/>
<gene>
    <name evidence="1" type="ORF">OUZ56_015403</name>
</gene>
<sequence length="182" mass="20445">MDLSHNCGCGFLWPIFPHGPFLLQTRCVQEYIRRESCCLRESLGADITNLLAHKPILFSSMPFQQDSRPAEQGEAVACTAGTAHFQTEQFMHSRVEHQRLEFPTLFAWMTPFFTIMEQRVAAGERGIIWTRTMQNLVKRESIASGNSRLAIALHPANSALSSLACESLTHAKFTPLSLADHK</sequence>
<organism evidence="1 2">
    <name type="scientific">Daphnia magna</name>
    <dbReference type="NCBI Taxonomy" id="35525"/>
    <lineage>
        <taxon>Eukaryota</taxon>
        <taxon>Metazoa</taxon>
        <taxon>Ecdysozoa</taxon>
        <taxon>Arthropoda</taxon>
        <taxon>Crustacea</taxon>
        <taxon>Branchiopoda</taxon>
        <taxon>Diplostraca</taxon>
        <taxon>Cladocera</taxon>
        <taxon>Anomopoda</taxon>
        <taxon>Daphniidae</taxon>
        <taxon>Daphnia</taxon>
    </lineage>
</organism>
<reference evidence="1 2" key="1">
    <citation type="journal article" date="2023" name="Nucleic Acids Res.">
        <title>The hologenome of Daphnia magna reveals possible DNA methylation and microbiome-mediated evolution of the host genome.</title>
        <authorList>
            <person name="Chaturvedi A."/>
            <person name="Li X."/>
            <person name="Dhandapani V."/>
            <person name="Marshall H."/>
            <person name="Kissane S."/>
            <person name="Cuenca-Cambronero M."/>
            <person name="Asole G."/>
            <person name="Calvet F."/>
            <person name="Ruiz-Romero M."/>
            <person name="Marangio P."/>
            <person name="Guigo R."/>
            <person name="Rago D."/>
            <person name="Mirbahai L."/>
            <person name="Eastwood N."/>
            <person name="Colbourne J.K."/>
            <person name="Zhou J."/>
            <person name="Mallon E."/>
            <person name="Orsini L."/>
        </authorList>
    </citation>
    <scope>NUCLEOTIDE SEQUENCE [LARGE SCALE GENOMIC DNA]</scope>
    <source>
        <strain evidence="1">LRV0_1</strain>
    </source>
</reference>
<evidence type="ECO:0000313" key="1">
    <source>
        <dbReference type="EMBL" id="KAK4026405.1"/>
    </source>
</evidence>